<dbReference type="EMBL" id="CM016559">
    <property type="protein sequence ID" value="TKW01784.1"/>
    <property type="molecule type" value="Genomic_DNA"/>
</dbReference>
<feature type="compositionally biased region" description="Low complexity" evidence="1">
    <location>
        <begin position="37"/>
        <end position="48"/>
    </location>
</feature>
<feature type="region of interest" description="Disordered" evidence="1">
    <location>
        <begin position="37"/>
        <end position="62"/>
    </location>
</feature>
<dbReference type="AlphaFoldDB" id="A0A4U6TKP8"/>
<reference evidence="2" key="1">
    <citation type="submission" date="2019-03" db="EMBL/GenBank/DDBJ databases">
        <title>WGS assembly of Setaria viridis.</title>
        <authorList>
            <person name="Huang P."/>
            <person name="Jenkins J."/>
            <person name="Grimwood J."/>
            <person name="Barry K."/>
            <person name="Healey A."/>
            <person name="Mamidi S."/>
            <person name="Sreedasyam A."/>
            <person name="Shu S."/>
            <person name="Feldman M."/>
            <person name="Wu J."/>
            <person name="Yu Y."/>
            <person name="Chen C."/>
            <person name="Johnson J."/>
            <person name="Rokhsar D."/>
            <person name="Baxter I."/>
            <person name="Schmutz J."/>
            <person name="Brutnell T."/>
            <person name="Kellogg E."/>
        </authorList>
    </citation>
    <scope>NUCLEOTIDE SEQUENCE [LARGE SCALE GENOMIC DNA]</scope>
</reference>
<keyword evidence="3" id="KW-1185">Reference proteome</keyword>
<protein>
    <submittedName>
        <fullName evidence="2">Uncharacterized protein</fullName>
    </submittedName>
</protein>
<evidence type="ECO:0000313" key="3">
    <source>
        <dbReference type="Proteomes" id="UP000298652"/>
    </source>
</evidence>
<gene>
    <name evidence="2" type="ORF">SEVIR_8G201500v2</name>
</gene>
<proteinExistence type="predicted"/>
<accession>A0A4U6TKP8</accession>
<name>A0A4U6TKP8_SETVI</name>
<sequence>MCLCDACRRTAVQGHLGDDTDEDAVAVEGAEQELALAPASAPAPAPIAVDTSDSNPASDPEAARRALEVLPHSERPRLQNTYRRYIPFRTNDEARTFVAPLSENDMARNYLRKYLASIIAALNDANNTLRAIQQELREVRRERDVLLASATGAPPPESLEEVEFPAQSPSPKRPRYDSPGAAAEDL</sequence>
<feature type="region of interest" description="Disordered" evidence="1">
    <location>
        <begin position="147"/>
        <end position="186"/>
    </location>
</feature>
<organism evidence="2 3">
    <name type="scientific">Setaria viridis</name>
    <name type="common">Green bristlegrass</name>
    <name type="synonym">Setaria italica subsp. viridis</name>
    <dbReference type="NCBI Taxonomy" id="4556"/>
    <lineage>
        <taxon>Eukaryota</taxon>
        <taxon>Viridiplantae</taxon>
        <taxon>Streptophyta</taxon>
        <taxon>Embryophyta</taxon>
        <taxon>Tracheophyta</taxon>
        <taxon>Spermatophyta</taxon>
        <taxon>Magnoliopsida</taxon>
        <taxon>Liliopsida</taxon>
        <taxon>Poales</taxon>
        <taxon>Poaceae</taxon>
        <taxon>PACMAD clade</taxon>
        <taxon>Panicoideae</taxon>
        <taxon>Panicodae</taxon>
        <taxon>Paniceae</taxon>
        <taxon>Cenchrinae</taxon>
        <taxon>Setaria</taxon>
    </lineage>
</organism>
<evidence type="ECO:0000256" key="1">
    <source>
        <dbReference type="SAM" id="MobiDB-lite"/>
    </source>
</evidence>
<dbReference type="Gramene" id="TKW01784">
    <property type="protein sequence ID" value="TKW01784"/>
    <property type="gene ID" value="SEVIR_8G201500v2"/>
</dbReference>
<dbReference type="Proteomes" id="UP000298652">
    <property type="component" value="Chromosome 8"/>
</dbReference>
<evidence type="ECO:0000313" key="2">
    <source>
        <dbReference type="EMBL" id="TKW01784.1"/>
    </source>
</evidence>